<feature type="compositionally biased region" description="Basic and acidic residues" evidence="1">
    <location>
        <begin position="455"/>
        <end position="469"/>
    </location>
</feature>
<feature type="region of interest" description="Disordered" evidence="1">
    <location>
        <begin position="211"/>
        <end position="231"/>
    </location>
</feature>
<feature type="compositionally biased region" description="Gly residues" evidence="1">
    <location>
        <begin position="398"/>
        <end position="412"/>
    </location>
</feature>
<feature type="compositionally biased region" description="Polar residues" evidence="1">
    <location>
        <begin position="148"/>
        <end position="161"/>
    </location>
</feature>
<gene>
    <name evidence="2" type="ORF">GCM10009654_50150</name>
</gene>
<evidence type="ECO:0000313" key="3">
    <source>
        <dbReference type="Proteomes" id="UP001501371"/>
    </source>
</evidence>
<feature type="region of interest" description="Disordered" evidence="1">
    <location>
        <begin position="280"/>
        <end position="315"/>
    </location>
</feature>
<dbReference type="Proteomes" id="UP001501371">
    <property type="component" value="Unassembled WGS sequence"/>
</dbReference>
<feature type="region of interest" description="Disordered" evidence="1">
    <location>
        <begin position="354"/>
        <end position="490"/>
    </location>
</feature>
<evidence type="ECO:0000313" key="2">
    <source>
        <dbReference type="EMBL" id="GAA1186588.1"/>
    </source>
</evidence>
<feature type="compositionally biased region" description="Low complexity" evidence="1">
    <location>
        <begin position="386"/>
        <end position="397"/>
    </location>
</feature>
<proteinExistence type="predicted"/>
<name>A0ABP4FMB9_9ACTN</name>
<dbReference type="EMBL" id="BAAAKV010000051">
    <property type="protein sequence ID" value="GAA1186588.1"/>
    <property type="molecule type" value="Genomic_DNA"/>
</dbReference>
<evidence type="ECO:0008006" key="4">
    <source>
        <dbReference type="Google" id="ProtNLM"/>
    </source>
</evidence>
<feature type="compositionally biased region" description="Gly residues" evidence="1">
    <location>
        <begin position="442"/>
        <end position="452"/>
    </location>
</feature>
<comment type="caution">
    <text evidence="2">The sequence shown here is derived from an EMBL/GenBank/DDBJ whole genome shotgun (WGS) entry which is preliminary data.</text>
</comment>
<sequence>MGQRKGGEPGDTPFDSMTHAELRALLSPASKETAMALAEKLEKAAQKISEIGEDLKTRVSILRWEGDAGQSFREWGDQTANATINLASYTHNASKWMTQVTQAIAEAHQNMPPASETEDAEESLRTARENYTAATTGPGKKDTDARTVATTSRTDMASAQASIDATRAEAARQLRKLAQTYVLSANQVNKEPVPTFPPPAMYMGDHWRQRESYESQPGQSYGGSSSGASAGAAYVSRTGAGGSRDYVVPGGVGEVESNARGEYGRRETPVAMEIDGITMLPDAPTTPTTPVTNQSVARPETTVPTPGLIPPTFRGSAPPVPGLPGNMRPVTGAVRNPALPGGGLNSRAPLARETGIVGGRPVPPNSGRPAGGIPRGTVVGGETAQGRTPMGRGMTPGMPGGGGGSGQGGLTGGRRLASESGGVVGGRNQRPGANPGRAFTPGGSGLVRGGRGPVRARDEEEQSGERPDYLVEDEETWQQGSRRIVPPVID</sequence>
<organism evidence="2 3">
    <name type="scientific">Streptomyces hebeiensis</name>
    <dbReference type="NCBI Taxonomy" id="229486"/>
    <lineage>
        <taxon>Bacteria</taxon>
        <taxon>Bacillati</taxon>
        <taxon>Actinomycetota</taxon>
        <taxon>Actinomycetes</taxon>
        <taxon>Kitasatosporales</taxon>
        <taxon>Streptomycetaceae</taxon>
        <taxon>Streptomyces</taxon>
    </lineage>
</organism>
<protein>
    <recommendedName>
        <fullName evidence="4">PPE family domain-containing protein</fullName>
    </recommendedName>
</protein>
<evidence type="ECO:0000256" key="1">
    <source>
        <dbReference type="SAM" id="MobiDB-lite"/>
    </source>
</evidence>
<feature type="region of interest" description="Disordered" evidence="1">
    <location>
        <begin position="131"/>
        <end position="161"/>
    </location>
</feature>
<keyword evidence="3" id="KW-1185">Reference proteome</keyword>
<accession>A0ABP4FMB9</accession>
<reference evidence="3" key="1">
    <citation type="journal article" date="2019" name="Int. J. Syst. Evol. Microbiol.">
        <title>The Global Catalogue of Microorganisms (GCM) 10K type strain sequencing project: providing services to taxonomists for standard genome sequencing and annotation.</title>
        <authorList>
            <consortium name="The Broad Institute Genomics Platform"/>
            <consortium name="The Broad Institute Genome Sequencing Center for Infectious Disease"/>
            <person name="Wu L."/>
            <person name="Ma J."/>
        </authorList>
    </citation>
    <scope>NUCLEOTIDE SEQUENCE [LARGE SCALE GENOMIC DNA]</scope>
    <source>
        <strain evidence="3">JCM 12696</strain>
    </source>
</reference>